<comment type="cofactor">
    <cofactor evidence="1 10">
        <name>pyridoxal 5'-phosphate</name>
        <dbReference type="ChEBI" id="CHEBI:597326"/>
    </cofactor>
</comment>
<comment type="similarity">
    <text evidence="2">Belongs to the class-V pyridoxal-phosphate-dependent aminotransferase family. NifS/IscS subfamily.</text>
</comment>
<organism evidence="12">
    <name type="scientific">Dyadobacter sp. 676</name>
    <dbReference type="NCBI Taxonomy" id="3088362"/>
    <lineage>
        <taxon>Bacteria</taxon>
        <taxon>Pseudomonadati</taxon>
        <taxon>Bacteroidota</taxon>
        <taxon>Cytophagia</taxon>
        <taxon>Cytophagales</taxon>
        <taxon>Spirosomataceae</taxon>
        <taxon>Dyadobacter</taxon>
    </lineage>
</organism>
<evidence type="ECO:0000256" key="10">
    <source>
        <dbReference type="RuleBase" id="RU004504"/>
    </source>
</evidence>
<evidence type="ECO:0000256" key="8">
    <source>
        <dbReference type="ARBA" id="ARBA00023014"/>
    </source>
</evidence>
<feature type="domain" description="Aminotransferase class V" evidence="11">
    <location>
        <begin position="3"/>
        <end position="365"/>
    </location>
</feature>
<dbReference type="SUPFAM" id="SSF53383">
    <property type="entry name" value="PLP-dependent transferases"/>
    <property type="match status" value="1"/>
</dbReference>
<dbReference type="Gene3D" id="3.40.640.10">
    <property type="entry name" value="Type I PLP-dependent aspartate aminotransferase-like (Major domain)"/>
    <property type="match status" value="1"/>
</dbReference>
<protein>
    <recommendedName>
        <fullName evidence="3">cysteine desulfurase</fullName>
        <ecNumber evidence="3">2.8.1.7</ecNumber>
    </recommendedName>
</protein>
<dbReference type="Gene3D" id="1.10.260.50">
    <property type="match status" value="1"/>
</dbReference>
<dbReference type="GO" id="GO:0051536">
    <property type="term" value="F:iron-sulfur cluster binding"/>
    <property type="evidence" value="ECO:0007669"/>
    <property type="project" value="UniProtKB-KW"/>
</dbReference>
<evidence type="ECO:0000259" key="11">
    <source>
        <dbReference type="Pfam" id="PF00266"/>
    </source>
</evidence>
<keyword evidence="4" id="KW-0808">Transferase</keyword>
<dbReference type="Gene3D" id="3.90.1150.10">
    <property type="entry name" value="Aspartate Aminotransferase, domain 1"/>
    <property type="match status" value="1"/>
</dbReference>
<dbReference type="RefSeq" id="WP_353718556.1">
    <property type="nucleotide sequence ID" value="NZ_CP159289.1"/>
</dbReference>
<reference evidence="12" key="1">
    <citation type="submission" date="2024-06" db="EMBL/GenBank/DDBJ databases">
        <title>Sequencing and assembly of the genome of Dyadobacter sp. strain 676, a symbiont of Cyamopsis tetragonoloba.</title>
        <authorList>
            <person name="Guro P."/>
            <person name="Sazanova A."/>
            <person name="Kuznetsova I."/>
            <person name="Belimov A."/>
            <person name="Safronova V."/>
        </authorList>
    </citation>
    <scope>NUCLEOTIDE SEQUENCE</scope>
    <source>
        <strain evidence="12">676</strain>
    </source>
</reference>
<comment type="catalytic activity">
    <reaction evidence="9">
        <text>(sulfur carrier)-H + L-cysteine = (sulfur carrier)-SH + L-alanine</text>
        <dbReference type="Rhea" id="RHEA:43892"/>
        <dbReference type="Rhea" id="RHEA-COMP:14737"/>
        <dbReference type="Rhea" id="RHEA-COMP:14739"/>
        <dbReference type="ChEBI" id="CHEBI:29917"/>
        <dbReference type="ChEBI" id="CHEBI:35235"/>
        <dbReference type="ChEBI" id="CHEBI:57972"/>
        <dbReference type="ChEBI" id="CHEBI:64428"/>
        <dbReference type="EC" id="2.8.1.7"/>
    </reaction>
</comment>
<evidence type="ECO:0000313" key="12">
    <source>
        <dbReference type="EMBL" id="XCH23230.1"/>
    </source>
</evidence>
<sequence length="407" mass="43890">MEIYLDNAATTAPDPEVIDAILPFLTTHYANPSSVHGAGRKAKDAIDAARHTVAGLLGALPEEIYFTAGATEGINLLLSGAIQAYDLSHVVTSRIEHKAVLQTLKRHEKEGDIEISFVKLDERGNIDLYHLENLLRANPRTLIALMHGNNEIGNLTDIHAVGVLAQRYSAVFFTDTTQTMGKVRFDLREAAIDFLVGSAHKFHGPKGAGFMYIDQKHRLKPLIYGGGQERGQRGGTENVPGVVGLAKALEVSYRNLDESQAKISKLKQYLVSKLSIAGIEGICYNGESKSIENSVANVLSVSFPCLSAGSIVTELDRAGIAVSGGSACSGGGASHVMQALACEANKENVRFSFSKFNTFDELDRVVDIIVSIYESDSEVASNKAWSSIASWTWADSMAAEQASFNKI</sequence>
<dbReference type="EMBL" id="CP159289">
    <property type="protein sequence ID" value="XCH23230.1"/>
    <property type="molecule type" value="Genomic_DNA"/>
</dbReference>
<dbReference type="Pfam" id="PF00266">
    <property type="entry name" value="Aminotran_5"/>
    <property type="match status" value="1"/>
</dbReference>
<dbReference type="InterPro" id="IPR015421">
    <property type="entry name" value="PyrdxlP-dep_Trfase_major"/>
</dbReference>
<accession>A0AAU8FFC6</accession>
<evidence type="ECO:0000256" key="3">
    <source>
        <dbReference type="ARBA" id="ARBA00012239"/>
    </source>
</evidence>
<dbReference type="InterPro" id="IPR000192">
    <property type="entry name" value="Aminotrans_V_dom"/>
</dbReference>
<dbReference type="GO" id="GO:0031071">
    <property type="term" value="F:cysteine desulfurase activity"/>
    <property type="evidence" value="ECO:0007669"/>
    <property type="project" value="UniProtKB-EC"/>
</dbReference>
<dbReference type="PIRSF" id="PIRSF005572">
    <property type="entry name" value="NifS"/>
    <property type="match status" value="1"/>
</dbReference>
<dbReference type="AlphaFoldDB" id="A0AAU8FFC6"/>
<proteinExistence type="inferred from homology"/>
<dbReference type="PANTHER" id="PTHR11601">
    <property type="entry name" value="CYSTEINE DESULFURYLASE FAMILY MEMBER"/>
    <property type="match status" value="1"/>
</dbReference>
<dbReference type="PROSITE" id="PS00595">
    <property type="entry name" value="AA_TRANSFER_CLASS_5"/>
    <property type="match status" value="1"/>
</dbReference>
<keyword evidence="6" id="KW-0663">Pyridoxal phosphate</keyword>
<dbReference type="GO" id="GO:0046872">
    <property type="term" value="F:metal ion binding"/>
    <property type="evidence" value="ECO:0007669"/>
    <property type="project" value="UniProtKB-KW"/>
</dbReference>
<evidence type="ECO:0000256" key="9">
    <source>
        <dbReference type="ARBA" id="ARBA00050776"/>
    </source>
</evidence>
<evidence type="ECO:0000256" key="1">
    <source>
        <dbReference type="ARBA" id="ARBA00001933"/>
    </source>
</evidence>
<evidence type="ECO:0000256" key="4">
    <source>
        <dbReference type="ARBA" id="ARBA00022679"/>
    </source>
</evidence>
<dbReference type="InterPro" id="IPR016454">
    <property type="entry name" value="Cysteine_dSase"/>
</dbReference>
<evidence type="ECO:0000256" key="5">
    <source>
        <dbReference type="ARBA" id="ARBA00022723"/>
    </source>
</evidence>
<evidence type="ECO:0000256" key="2">
    <source>
        <dbReference type="ARBA" id="ARBA00006490"/>
    </source>
</evidence>
<keyword evidence="5" id="KW-0479">Metal-binding</keyword>
<gene>
    <name evidence="12" type="ORF">ABV298_23305</name>
</gene>
<evidence type="ECO:0000256" key="7">
    <source>
        <dbReference type="ARBA" id="ARBA00023004"/>
    </source>
</evidence>
<dbReference type="InterPro" id="IPR020578">
    <property type="entry name" value="Aminotrans_V_PyrdxlP_BS"/>
</dbReference>
<dbReference type="InterPro" id="IPR015422">
    <property type="entry name" value="PyrdxlP-dep_Trfase_small"/>
</dbReference>
<dbReference type="EC" id="2.8.1.7" evidence="3"/>
<dbReference type="InterPro" id="IPR015424">
    <property type="entry name" value="PyrdxlP-dep_Trfase"/>
</dbReference>
<keyword evidence="7" id="KW-0408">Iron</keyword>
<name>A0AAU8FFC6_9BACT</name>
<dbReference type="PANTHER" id="PTHR11601:SF34">
    <property type="entry name" value="CYSTEINE DESULFURASE"/>
    <property type="match status" value="1"/>
</dbReference>
<keyword evidence="8" id="KW-0411">Iron-sulfur</keyword>
<evidence type="ECO:0000256" key="6">
    <source>
        <dbReference type="ARBA" id="ARBA00022898"/>
    </source>
</evidence>